<dbReference type="PANTHER" id="PTHR10492">
    <property type="match status" value="1"/>
</dbReference>
<comment type="cofactor">
    <cofactor evidence="1">
        <name>Mg(2+)</name>
        <dbReference type="ChEBI" id="CHEBI:18420"/>
    </cofactor>
</comment>
<feature type="domain" description="DNA helicase Pif1-like DEAD-box helicase" evidence="2">
    <location>
        <begin position="93"/>
        <end position="176"/>
    </location>
</feature>
<keyword evidence="1" id="KW-0347">Helicase</keyword>
<dbReference type="GO" id="GO:0005524">
    <property type="term" value="F:ATP binding"/>
    <property type="evidence" value="ECO:0007669"/>
    <property type="project" value="UniProtKB-KW"/>
</dbReference>
<dbReference type="Pfam" id="PF14214">
    <property type="entry name" value="Helitron_like_N"/>
    <property type="match status" value="1"/>
</dbReference>
<dbReference type="InterPro" id="IPR027417">
    <property type="entry name" value="P-loop_NTPase"/>
</dbReference>
<dbReference type="Pfam" id="PF05970">
    <property type="entry name" value="PIF1"/>
    <property type="match status" value="1"/>
</dbReference>
<evidence type="ECO:0000259" key="2">
    <source>
        <dbReference type="Pfam" id="PF05970"/>
    </source>
</evidence>
<name>A0A4Y2A7W3_ARAVE</name>
<accession>A0A4Y2A7W3</accession>
<evidence type="ECO:0000313" key="5">
    <source>
        <dbReference type="Proteomes" id="UP000499080"/>
    </source>
</evidence>
<evidence type="ECO:0000259" key="3">
    <source>
        <dbReference type="Pfam" id="PF14214"/>
    </source>
</evidence>
<keyword evidence="1" id="KW-0227">DNA damage</keyword>
<keyword evidence="1" id="KW-0547">Nucleotide-binding</keyword>
<organism evidence="4 5">
    <name type="scientific">Araneus ventricosus</name>
    <name type="common">Orbweaver spider</name>
    <name type="synonym">Epeira ventricosa</name>
    <dbReference type="NCBI Taxonomy" id="182803"/>
    <lineage>
        <taxon>Eukaryota</taxon>
        <taxon>Metazoa</taxon>
        <taxon>Ecdysozoa</taxon>
        <taxon>Arthropoda</taxon>
        <taxon>Chelicerata</taxon>
        <taxon>Arachnida</taxon>
        <taxon>Araneae</taxon>
        <taxon>Araneomorphae</taxon>
        <taxon>Entelegynae</taxon>
        <taxon>Araneoidea</taxon>
        <taxon>Araneidae</taxon>
        <taxon>Araneus</taxon>
    </lineage>
</organism>
<dbReference type="EC" id="5.6.2.3" evidence="1"/>
<evidence type="ECO:0000256" key="1">
    <source>
        <dbReference type="RuleBase" id="RU363044"/>
    </source>
</evidence>
<protein>
    <recommendedName>
        <fullName evidence="1">ATP-dependent DNA helicase</fullName>
        <ecNumber evidence="1">5.6.2.3</ecNumber>
    </recommendedName>
</protein>
<dbReference type="GO" id="GO:0016887">
    <property type="term" value="F:ATP hydrolysis activity"/>
    <property type="evidence" value="ECO:0007669"/>
    <property type="project" value="RHEA"/>
</dbReference>
<keyword evidence="1" id="KW-0378">Hydrolase</keyword>
<evidence type="ECO:0000313" key="4">
    <source>
        <dbReference type="EMBL" id="GBL75932.1"/>
    </source>
</evidence>
<comment type="caution">
    <text evidence="4">The sequence shown here is derived from an EMBL/GenBank/DDBJ whole genome shotgun (WGS) entry which is preliminary data.</text>
</comment>
<comment type="catalytic activity">
    <reaction evidence="1">
        <text>ATP + H2O = ADP + phosphate + H(+)</text>
        <dbReference type="Rhea" id="RHEA:13065"/>
        <dbReference type="ChEBI" id="CHEBI:15377"/>
        <dbReference type="ChEBI" id="CHEBI:15378"/>
        <dbReference type="ChEBI" id="CHEBI:30616"/>
        <dbReference type="ChEBI" id="CHEBI:43474"/>
        <dbReference type="ChEBI" id="CHEBI:456216"/>
        <dbReference type="EC" id="5.6.2.3"/>
    </reaction>
</comment>
<dbReference type="PANTHER" id="PTHR10492:SF57">
    <property type="entry name" value="ATP-DEPENDENT DNA HELICASE"/>
    <property type="match status" value="1"/>
</dbReference>
<proteinExistence type="inferred from homology"/>
<dbReference type="GO" id="GO:0006310">
    <property type="term" value="P:DNA recombination"/>
    <property type="evidence" value="ECO:0007669"/>
    <property type="project" value="UniProtKB-KW"/>
</dbReference>
<sequence length="180" mass="19874">MDILPATYIGSPRHMHEYAQDTPTEIRLYGGPDLFITFTCNTALSEIKEELAHSQSPTDCHDLIARVFKDLLREANYDINILQHIVKTNKPRLPEDQRMVYEAVMKLIAEGNGVILFIDDPGGTGKTFLINFILAEIRSERHIALAVASSGIASTLLDGGHTAHSALQLPLNSAQIDIPI</sequence>
<keyword evidence="1" id="KW-0234">DNA repair</keyword>
<keyword evidence="5" id="KW-1185">Reference proteome</keyword>
<comment type="similarity">
    <text evidence="1">Belongs to the helicase family.</text>
</comment>
<dbReference type="GO" id="GO:0006281">
    <property type="term" value="P:DNA repair"/>
    <property type="evidence" value="ECO:0007669"/>
    <property type="project" value="UniProtKB-KW"/>
</dbReference>
<dbReference type="SUPFAM" id="SSF52540">
    <property type="entry name" value="P-loop containing nucleoside triphosphate hydrolases"/>
    <property type="match status" value="1"/>
</dbReference>
<dbReference type="InterPro" id="IPR025476">
    <property type="entry name" value="Helitron_helicase-like"/>
</dbReference>
<gene>
    <name evidence="4" type="ORF">AVEN_234263_1</name>
</gene>
<dbReference type="EMBL" id="BGPR01000009">
    <property type="protein sequence ID" value="GBL75932.1"/>
    <property type="molecule type" value="Genomic_DNA"/>
</dbReference>
<dbReference type="GO" id="GO:0000723">
    <property type="term" value="P:telomere maintenance"/>
    <property type="evidence" value="ECO:0007669"/>
    <property type="project" value="InterPro"/>
</dbReference>
<reference evidence="4 5" key="1">
    <citation type="journal article" date="2019" name="Sci. Rep.">
        <title>Orb-weaving spider Araneus ventricosus genome elucidates the spidroin gene catalogue.</title>
        <authorList>
            <person name="Kono N."/>
            <person name="Nakamura H."/>
            <person name="Ohtoshi R."/>
            <person name="Moran D.A.P."/>
            <person name="Shinohara A."/>
            <person name="Yoshida Y."/>
            <person name="Fujiwara M."/>
            <person name="Mori M."/>
            <person name="Tomita M."/>
            <person name="Arakawa K."/>
        </authorList>
    </citation>
    <scope>NUCLEOTIDE SEQUENCE [LARGE SCALE GENOMIC DNA]</scope>
</reference>
<dbReference type="GO" id="GO:0043139">
    <property type="term" value="F:5'-3' DNA helicase activity"/>
    <property type="evidence" value="ECO:0007669"/>
    <property type="project" value="UniProtKB-EC"/>
</dbReference>
<dbReference type="OrthoDB" id="10032644at2759"/>
<dbReference type="Proteomes" id="UP000499080">
    <property type="component" value="Unassembled WGS sequence"/>
</dbReference>
<keyword evidence="1" id="KW-0233">DNA recombination</keyword>
<dbReference type="Gene3D" id="3.40.50.300">
    <property type="entry name" value="P-loop containing nucleotide triphosphate hydrolases"/>
    <property type="match status" value="1"/>
</dbReference>
<dbReference type="InterPro" id="IPR010285">
    <property type="entry name" value="DNA_helicase_pif1-like_DEAD"/>
</dbReference>
<keyword evidence="1" id="KW-0067">ATP-binding</keyword>
<feature type="domain" description="Helitron helicase-like" evidence="3">
    <location>
        <begin position="2"/>
        <end position="76"/>
    </location>
</feature>
<dbReference type="AlphaFoldDB" id="A0A4Y2A7W3"/>